<sequence length="218" mass="24030">MYLFETLMVFVLPVGWLVVRLADRAPQYARTERPRDGFFVRWRWRSQAVPFINAAAWGLTAYAGHQLDRITLALVLLHTSILLLILVVDAETRLIPDVVIWPAILFACLAIPLDSRVAFPNALLAGVGGFLTFFLLAVLTRGGFALGDANLALYIGLITGHPDVWRALIYGIFIGGGIIVVLLLMRRVTLKTYVPYGPFLCLGAWLALLLQISGRGVG</sequence>
<evidence type="ECO:0000256" key="1">
    <source>
        <dbReference type="ARBA" id="ARBA00005801"/>
    </source>
</evidence>
<accession>A0A0P6YQ05</accession>
<evidence type="ECO:0000313" key="5">
    <source>
        <dbReference type="Proteomes" id="UP000050502"/>
    </source>
</evidence>
<dbReference type="Pfam" id="PF01478">
    <property type="entry name" value="Peptidase_A24"/>
    <property type="match status" value="1"/>
</dbReference>
<dbReference type="EMBL" id="LGKN01000006">
    <property type="protein sequence ID" value="KPL87233.1"/>
    <property type="molecule type" value="Genomic_DNA"/>
</dbReference>
<organism evidence="4 5">
    <name type="scientific">Ardenticatena maritima</name>
    <dbReference type="NCBI Taxonomy" id="872965"/>
    <lineage>
        <taxon>Bacteria</taxon>
        <taxon>Bacillati</taxon>
        <taxon>Chloroflexota</taxon>
        <taxon>Ardenticatenia</taxon>
        <taxon>Ardenticatenales</taxon>
        <taxon>Ardenticatenaceae</taxon>
        <taxon>Ardenticatena</taxon>
    </lineage>
</organism>
<keyword evidence="2" id="KW-0472">Membrane</keyword>
<comment type="similarity">
    <text evidence="1">Belongs to the peptidase A24 family.</text>
</comment>
<feature type="transmembrane region" description="Helical" evidence="2">
    <location>
        <begin position="123"/>
        <end position="144"/>
    </location>
</feature>
<evidence type="ECO:0000259" key="3">
    <source>
        <dbReference type="Pfam" id="PF01478"/>
    </source>
</evidence>
<dbReference type="GO" id="GO:0006465">
    <property type="term" value="P:signal peptide processing"/>
    <property type="evidence" value="ECO:0007669"/>
    <property type="project" value="TreeGrafter"/>
</dbReference>
<dbReference type="InterPro" id="IPR000045">
    <property type="entry name" value="Prepilin_IV_endopep_pep"/>
</dbReference>
<gene>
    <name evidence="4" type="ORF">SE16_12035</name>
</gene>
<feature type="transmembrane region" description="Helical" evidence="2">
    <location>
        <begin position="196"/>
        <end position="214"/>
    </location>
</feature>
<proteinExistence type="inferred from homology"/>
<protein>
    <recommendedName>
        <fullName evidence="3">Prepilin type IV endopeptidase peptidase domain-containing protein</fullName>
    </recommendedName>
</protein>
<evidence type="ECO:0000256" key="2">
    <source>
        <dbReference type="SAM" id="Phobius"/>
    </source>
</evidence>
<feature type="transmembrane region" description="Helical" evidence="2">
    <location>
        <begin position="94"/>
        <end position="111"/>
    </location>
</feature>
<keyword evidence="2" id="KW-1133">Transmembrane helix</keyword>
<evidence type="ECO:0000313" key="4">
    <source>
        <dbReference type="EMBL" id="KPL87233.1"/>
    </source>
</evidence>
<dbReference type="InterPro" id="IPR050882">
    <property type="entry name" value="Prepilin_peptidase/N-MTase"/>
</dbReference>
<dbReference type="GO" id="GO:0004190">
    <property type="term" value="F:aspartic-type endopeptidase activity"/>
    <property type="evidence" value="ECO:0007669"/>
    <property type="project" value="InterPro"/>
</dbReference>
<dbReference type="Gene3D" id="1.20.120.1220">
    <property type="match status" value="1"/>
</dbReference>
<comment type="caution">
    <text evidence="4">The sequence shown here is derived from an EMBL/GenBank/DDBJ whole genome shotgun (WGS) entry which is preliminary data.</text>
</comment>
<reference evidence="4 5" key="1">
    <citation type="submission" date="2015-07" db="EMBL/GenBank/DDBJ databases">
        <title>Whole genome sequence of Ardenticatena maritima DSM 23922.</title>
        <authorList>
            <person name="Hemp J."/>
            <person name="Ward L.M."/>
            <person name="Pace L.A."/>
            <person name="Fischer W.W."/>
        </authorList>
    </citation>
    <scope>NUCLEOTIDE SEQUENCE [LARGE SCALE GENOMIC DNA]</scope>
    <source>
        <strain evidence="4 5">110S</strain>
    </source>
</reference>
<dbReference type="PANTHER" id="PTHR30487:SF0">
    <property type="entry name" value="PREPILIN LEADER PEPTIDASE_N-METHYLTRANSFERASE-RELATED"/>
    <property type="match status" value="1"/>
</dbReference>
<name>A0A0P6YQ05_9CHLR</name>
<dbReference type="GO" id="GO:0005886">
    <property type="term" value="C:plasma membrane"/>
    <property type="evidence" value="ECO:0007669"/>
    <property type="project" value="TreeGrafter"/>
</dbReference>
<dbReference type="Proteomes" id="UP000050502">
    <property type="component" value="Unassembled WGS sequence"/>
</dbReference>
<dbReference type="PANTHER" id="PTHR30487">
    <property type="entry name" value="TYPE 4 PREPILIN-LIKE PROTEINS LEADER PEPTIDE-PROCESSING ENZYME"/>
    <property type="match status" value="1"/>
</dbReference>
<feature type="domain" description="Prepilin type IV endopeptidase peptidase" evidence="3">
    <location>
        <begin position="78"/>
        <end position="179"/>
    </location>
</feature>
<feature type="transmembrane region" description="Helical" evidence="2">
    <location>
        <begin position="164"/>
        <end position="184"/>
    </location>
</feature>
<keyword evidence="2" id="KW-0812">Transmembrane</keyword>
<dbReference type="RefSeq" id="WP_054492524.1">
    <property type="nucleotide sequence ID" value="NZ_BBZA01000068.1"/>
</dbReference>
<dbReference type="AlphaFoldDB" id="A0A0P6YQ05"/>
<feature type="transmembrane region" description="Helical" evidence="2">
    <location>
        <begin position="71"/>
        <end position="88"/>
    </location>
</feature>